<evidence type="ECO:0000313" key="1">
    <source>
        <dbReference type="EMBL" id="CAN62773.1"/>
    </source>
</evidence>
<dbReference type="PANTHER" id="PTHR33702:SF16">
    <property type="match status" value="1"/>
</dbReference>
<dbReference type="PANTHER" id="PTHR33702">
    <property type="entry name" value="BNAA09G40010D PROTEIN"/>
    <property type="match status" value="1"/>
</dbReference>
<protein>
    <submittedName>
        <fullName evidence="1">Uncharacterized protein</fullName>
    </submittedName>
</protein>
<gene>
    <name evidence="1" type="ORF">VITISV_028724</name>
</gene>
<name>A5ASP8_VITVI</name>
<dbReference type="EMBL" id="AM434065">
    <property type="protein sequence ID" value="CAN62773.1"/>
    <property type="molecule type" value="Genomic_DNA"/>
</dbReference>
<dbReference type="OrthoDB" id="764584at2759"/>
<organism evidence="1">
    <name type="scientific">Vitis vinifera</name>
    <name type="common">Grape</name>
    <dbReference type="NCBI Taxonomy" id="29760"/>
    <lineage>
        <taxon>Eukaryota</taxon>
        <taxon>Viridiplantae</taxon>
        <taxon>Streptophyta</taxon>
        <taxon>Embryophyta</taxon>
        <taxon>Tracheophyta</taxon>
        <taxon>Spermatophyta</taxon>
        <taxon>Magnoliopsida</taxon>
        <taxon>eudicotyledons</taxon>
        <taxon>Gunneridae</taxon>
        <taxon>Pentapetalae</taxon>
        <taxon>rosids</taxon>
        <taxon>Vitales</taxon>
        <taxon>Vitaceae</taxon>
        <taxon>Viteae</taxon>
        <taxon>Vitis</taxon>
    </lineage>
</organism>
<accession>A5ASP8</accession>
<dbReference type="AlphaFoldDB" id="A5ASP8"/>
<sequence>MEILSFQKSFGFGRHWRRGKYQRLDVANKRNVKMVRLGGKQRRFWRIRQIPKLHLKIISPLKLLAKLKNAYVSMMLNLSGSVGALNSGNVFGGKRVPKARQVPIAYSNEEFDK</sequence>
<reference evidence="1" key="1">
    <citation type="journal article" date="2007" name="PLoS ONE">
        <title>The first genome sequence of an elite grapevine cultivar (Pinot noir Vitis vinifera L.): coping with a highly heterozygous genome.</title>
        <authorList>
            <person name="Velasco R."/>
            <person name="Zharkikh A."/>
            <person name="Troggio M."/>
            <person name="Cartwright D.A."/>
            <person name="Cestaro A."/>
            <person name="Pruss D."/>
            <person name="Pindo M."/>
            <person name="FitzGerald L.M."/>
            <person name="Vezzulli S."/>
            <person name="Reid J."/>
            <person name="Malacarne G."/>
            <person name="Iliev D."/>
            <person name="Coppola G."/>
            <person name="Wardell B."/>
            <person name="Micheletti D."/>
            <person name="Macalma T."/>
            <person name="Facci M."/>
            <person name="Mitchell J.T."/>
            <person name="Perazzolli M."/>
            <person name="Eldredge G."/>
            <person name="Gatto P."/>
            <person name="Oyzerski R."/>
            <person name="Moretto M."/>
            <person name="Gutin N."/>
            <person name="Stefanini M."/>
            <person name="Chen Y."/>
            <person name="Segala C."/>
            <person name="Davenport C."/>
            <person name="Dematte L."/>
            <person name="Mraz A."/>
            <person name="Battilana J."/>
            <person name="Stormo K."/>
            <person name="Costa F."/>
            <person name="Tao Q."/>
            <person name="Si-Ammour A."/>
            <person name="Harkins T."/>
            <person name="Lackey A."/>
            <person name="Perbost C."/>
            <person name="Taillon B."/>
            <person name="Stella A."/>
            <person name="Solovyev V."/>
            <person name="Fawcett J.A."/>
            <person name="Sterck L."/>
            <person name="Vandepoele K."/>
            <person name="Grando S.M."/>
            <person name="Toppo S."/>
            <person name="Moser C."/>
            <person name="Lanchbury J."/>
            <person name="Bogden R."/>
            <person name="Skolnick M."/>
            <person name="Sgaramella V."/>
            <person name="Bhatnagar S.K."/>
            <person name="Fontana P."/>
            <person name="Gutin A."/>
            <person name="Van de Peer Y."/>
            <person name="Salamini F."/>
            <person name="Viola R."/>
        </authorList>
    </citation>
    <scope>NUCLEOTIDE SEQUENCE</scope>
</reference>
<proteinExistence type="predicted"/>